<keyword evidence="1" id="KW-0812">Transmembrane</keyword>
<dbReference type="RefSeq" id="WP_155668400.1">
    <property type="nucleotide sequence ID" value="NZ_WOCA01000005.1"/>
</dbReference>
<name>A0A6N8FFF3_9BACI</name>
<dbReference type="AlphaFoldDB" id="A0A6N8FFF3"/>
<feature type="transmembrane region" description="Helical" evidence="1">
    <location>
        <begin position="20"/>
        <end position="38"/>
    </location>
</feature>
<proteinExistence type="predicted"/>
<protein>
    <submittedName>
        <fullName evidence="2">Uncharacterized protein</fullName>
    </submittedName>
</protein>
<keyword evidence="1" id="KW-1133">Transmembrane helix</keyword>
<keyword evidence="3" id="KW-1185">Reference proteome</keyword>
<feature type="transmembrane region" description="Helical" evidence="1">
    <location>
        <begin position="75"/>
        <end position="95"/>
    </location>
</feature>
<reference evidence="2 3" key="1">
    <citation type="submission" date="2019-11" db="EMBL/GenBank/DDBJ databases">
        <authorList>
            <person name="Li X."/>
        </authorList>
    </citation>
    <scope>NUCLEOTIDE SEQUENCE [LARGE SCALE GENOMIC DNA]</scope>
    <source>
        <strain evidence="2 3">L9</strain>
    </source>
</reference>
<dbReference type="Proteomes" id="UP000469125">
    <property type="component" value="Unassembled WGS sequence"/>
</dbReference>
<organism evidence="2 3">
    <name type="scientific">Ornithinibacillus caprae</name>
    <dbReference type="NCBI Taxonomy" id="2678566"/>
    <lineage>
        <taxon>Bacteria</taxon>
        <taxon>Bacillati</taxon>
        <taxon>Bacillota</taxon>
        <taxon>Bacilli</taxon>
        <taxon>Bacillales</taxon>
        <taxon>Bacillaceae</taxon>
        <taxon>Ornithinibacillus</taxon>
    </lineage>
</organism>
<evidence type="ECO:0000313" key="2">
    <source>
        <dbReference type="EMBL" id="MUK88412.1"/>
    </source>
</evidence>
<sequence>MTKERIVHTIFSDANSSLKLSIALFSQLILFLIFWESQQTFNPLGLSLLITTGIIFLYTWLKIQFYENVNKRKATIQVIVYLVIWSISGYIAFFYTF</sequence>
<evidence type="ECO:0000313" key="3">
    <source>
        <dbReference type="Proteomes" id="UP000469125"/>
    </source>
</evidence>
<accession>A0A6N8FFF3</accession>
<comment type="caution">
    <text evidence="2">The sequence shown here is derived from an EMBL/GenBank/DDBJ whole genome shotgun (WGS) entry which is preliminary data.</text>
</comment>
<gene>
    <name evidence="2" type="ORF">GMD78_08415</name>
</gene>
<dbReference type="EMBL" id="WOCA01000005">
    <property type="protein sequence ID" value="MUK88412.1"/>
    <property type="molecule type" value="Genomic_DNA"/>
</dbReference>
<keyword evidence="1" id="KW-0472">Membrane</keyword>
<feature type="transmembrane region" description="Helical" evidence="1">
    <location>
        <begin position="44"/>
        <end position="63"/>
    </location>
</feature>
<evidence type="ECO:0000256" key="1">
    <source>
        <dbReference type="SAM" id="Phobius"/>
    </source>
</evidence>